<dbReference type="SUPFAM" id="SSF54695">
    <property type="entry name" value="POZ domain"/>
    <property type="match status" value="1"/>
</dbReference>
<organism evidence="2 3">
    <name type="scientific">Paraphoma chrysanthemicola</name>
    <dbReference type="NCBI Taxonomy" id="798071"/>
    <lineage>
        <taxon>Eukaryota</taxon>
        <taxon>Fungi</taxon>
        <taxon>Dikarya</taxon>
        <taxon>Ascomycota</taxon>
        <taxon>Pezizomycotina</taxon>
        <taxon>Dothideomycetes</taxon>
        <taxon>Pleosporomycetidae</taxon>
        <taxon>Pleosporales</taxon>
        <taxon>Pleosporineae</taxon>
        <taxon>Phaeosphaeriaceae</taxon>
        <taxon>Paraphoma</taxon>
    </lineage>
</organism>
<name>A0A8K0RCP7_9PLEO</name>
<dbReference type="Pfam" id="PF00651">
    <property type="entry name" value="BTB"/>
    <property type="match status" value="1"/>
</dbReference>
<dbReference type="CDD" id="cd18186">
    <property type="entry name" value="BTB_POZ_ZBTB_KLHL-like"/>
    <property type="match status" value="1"/>
</dbReference>
<sequence length="125" mass="13511">MDAKHVSDVNASKRPCLGLNEYSNSSRFSDVTIRYGNAGEVTFDAHQVILSAKSYWFKNAFAGPFKESEAKEVTLKQDDPAALTVMLVAAYDGTAGTLPQVPSATSLRDCIGFIASRINMTSQIS</sequence>
<dbReference type="EMBL" id="JAGMVJ010000004">
    <property type="protein sequence ID" value="KAH7091637.1"/>
    <property type="molecule type" value="Genomic_DNA"/>
</dbReference>
<keyword evidence="3" id="KW-1185">Reference proteome</keyword>
<feature type="domain" description="BTB" evidence="1">
    <location>
        <begin position="29"/>
        <end position="99"/>
    </location>
</feature>
<dbReference type="InterPro" id="IPR011333">
    <property type="entry name" value="SKP1/BTB/POZ_sf"/>
</dbReference>
<dbReference type="Gene3D" id="3.30.710.10">
    <property type="entry name" value="Potassium Channel Kv1.1, Chain A"/>
    <property type="match status" value="1"/>
</dbReference>
<reference evidence="2" key="1">
    <citation type="journal article" date="2021" name="Nat. Commun.">
        <title>Genetic determinants of endophytism in the Arabidopsis root mycobiome.</title>
        <authorList>
            <person name="Mesny F."/>
            <person name="Miyauchi S."/>
            <person name="Thiergart T."/>
            <person name="Pickel B."/>
            <person name="Atanasova L."/>
            <person name="Karlsson M."/>
            <person name="Huettel B."/>
            <person name="Barry K.W."/>
            <person name="Haridas S."/>
            <person name="Chen C."/>
            <person name="Bauer D."/>
            <person name="Andreopoulos W."/>
            <person name="Pangilinan J."/>
            <person name="LaButti K."/>
            <person name="Riley R."/>
            <person name="Lipzen A."/>
            <person name="Clum A."/>
            <person name="Drula E."/>
            <person name="Henrissat B."/>
            <person name="Kohler A."/>
            <person name="Grigoriev I.V."/>
            <person name="Martin F.M."/>
            <person name="Hacquard S."/>
        </authorList>
    </citation>
    <scope>NUCLEOTIDE SEQUENCE</scope>
    <source>
        <strain evidence="2">MPI-SDFR-AT-0120</strain>
    </source>
</reference>
<dbReference type="PANTHER" id="PTHR47843:SF7">
    <property type="entry name" value="BTB DOMAIN-CONTAINING PROTEIN"/>
    <property type="match status" value="1"/>
</dbReference>
<proteinExistence type="predicted"/>
<dbReference type="InterPro" id="IPR000210">
    <property type="entry name" value="BTB/POZ_dom"/>
</dbReference>
<gene>
    <name evidence="2" type="ORF">FB567DRAFT_589514</name>
</gene>
<evidence type="ECO:0000313" key="3">
    <source>
        <dbReference type="Proteomes" id="UP000813461"/>
    </source>
</evidence>
<dbReference type="PANTHER" id="PTHR47843">
    <property type="entry name" value="BTB DOMAIN-CONTAINING PROTEIN-RELATED"/>
    <property type="match status" value="1"/>
</dbReference>
<evidence type="ECO:0000313" key="2">
    <source>
        <dbReference type="EMBL" id="KAH7091637.1"/>
    </source>
</evidence>
<dbReference type="AlphaFoldDB" id="A0A8K0RCP7"/>
<protein>
    <recommendedName>
        <fullName evidence="1">BTB domain-containing protein</fullName>
    </recommendedName>
</protein>
<evidence type="ECO:0000259" key="1">
    <source>
        <dbReference type="PROSITE" id="PS50097"/>
    </source>
</evidence>
<dbReference type="OrthoDB" id="6359816at2759"/>
<dbReference type="Proteomes" id="UP000813461">
    <property type="component" value="Unassembled WGS sequence"/>
</dbReference>
<dbReference type="PROSITE" id="PS50097">
    <property type="entry name" value="BTB"/>
    <property type="match status" value="1"/>
</dbReference>
<accession>A0A8K0RCP7</accession>
<comment type="caution">
    <text evidence="2">The sequence shown here is derived from an EMBL/GenBank/DDBJ whole genome shotgun (WGS) entry which is preliminary data.</text>
</comment>